<reference evidence="1 2" key="1">
    <citation type="journal article" date="2018" name="Front. Plant Sci.">
        <title>Red Clover (Trifolium pratense) and Zigzag Clover (T. medium) - A Picture of Genomic Similarities and Differences.</title>
        <authorList>
            <person name="Dluhosova J."/>
            <person name="Istvanek J."/>
            <person name="Nedelnik J."/>
            <person name="Repkova J."/>
        </authorList>
    </citation>
    <scope>NUCLEOTIDE SEQUENCE [LARGE SCALE GENOMIC DNA]</scope>
    <source>
        <strain evidence="2">cv. 10/8</strain>
        <tissue evidence="1">Leaf</tissue>
    </source>
</reference>
<keyword evidence="2" id="KW-1185">Reference proteome</keyword>
<name>A0A392U5C5_9FABA</name>
<evidence type="ECO:0000313" key="1">
    <source>
        <dbReference type="EMBL" id="MCI67987.1"/>
    </source>
</evidence>
<sequence length="46" mass="4621">MLSGRESPVLFSAEVCSTGFPPVAPDRGVSDSGTVEGVAFSSLYGG</sequence>
<dbReference type="EMBL" id="LXQA010728127">
    <property type="protein sequence ID" value="MCI67987.1"/>
    <property type="molecule type" value="Genomic_DNA"/>
</dbReference>
<proteinExistence type="predicted"/>
<accession>A0A392U5C5</accession>
<evidence type="ECO:0000313" key="2">
    <source>
        <dbReference type="Proteomes" id="UP000265520"/>
    </source>
</evidence>
<feature type="non-terminal residue" evidence="1">
    <location>
        <position position="46"/>
    </location>
</feature>
<dbReference type="AlphaFoldDB" id="A0A392U5C5"/>
<protein>
    <submittedName>
        <fullName evidence="1">Uncharacterized protein</fullName>
    </submittedName>
</protein>
<organism evidence="1 2">
    <name type="scientific">Trifolium medium</name>
    <dbReference type="NCBI Taxonomy" id="97028"/>
    <lineage>
        <taxon>Eukaryota</taxon>
        <taxon>Viridiplantae</taxon>
        <taxon>Streptophyta</taxon>
        <taxon>Embryophyta</taxon>
        <taxon>Tracheophyta</taxon>
        <taxon>Spermatophyta</taxon>
        <taxon>Magnoliopsida</taxon>
        <taxon>eudicotyledons</taxon>
        <taxon>Gunneridae</taxon>
        <taxon>Pentapetalae</taxon>
        <taxon>rosids</taxon>
        <taxon>fabids</taxon>
        <taxon>Fabales</taxon>
        <taxon>Fabaceae</taxon>
        <taxon>Papilionoideae</taxon>
        <taxon>50 kb inversion clade</taxon>
        <taxon>NPAAA clade</taxon>
        <taxon>Hologalegina</taxon>
        <taxon>IRL clade</taxon>
        <taxon>Trifolieae</taxon>
        <taxon>Trifolium</taxon>
    </lineage>
</organism>
<comment type="caution">
    <text evidence="1">The sequence shown here is derived from an EMBL/GenBank/DDBJ whole genome shotgun (WGS) entry which is preliminary data.</text>
</comment>
<dbReference type="Proteomes" id="UP000265520">
    <property type="component" value="Unassembled WGS sequence"/>
</dbReference>